<keyword evidence="6" id="KW-0282">Flagellum</keyword>
<reference evidence="6 7" key="1">
    <citation type="submission" date="2020-02" db="EMBL/GenBank/DDBJ databases">
        <title>Genomic and physiological characterization of two novel Nitrospinaceae genera.</title>
        <authorList>
            <person name="Mueller A.J."/>
            <person name="Jung M.-Y."/>
            <person name="Strachan C.R."/>
            <person name="Herbold C.W."/>
            <person name="Kirkegaard R.H."/>
            <person name="Daims H."/>
        </authorList>
    </citation>
    <scope>NUCLEOTIDE SEQUENCE [LARGE SCALE GENOMIC DNA]</scope>
    <source>
        <strain evidence="6">EB</strain>
    </source>
</reference>
<dbReference type="EMBL" id="CP048685">
    <property type="protein sequence ID" value="QPJ60825.1"/>
    <property type="molecule type" value="Genomic_DNA"/>
</dbReference>
<dbReference type="GO" id="GO:0005198">
    <property type="term" value="F:structural molecule activity"/>
    <property type="evidence" value="ECO:0007669"/>
    <property type="project" value="UniProtKB-UniRule"/>
</dbReference>
<dbReference type="InterPro" id="IPR001029">
    <property type="entry name" value="Flagellin_N"/>
</dbReference>
<comment type="subcellular location">
    <subcellularLocation>
        <location evidence="3">Secreted</location>
    </subcellularLocation>
    <subcellularLocation>
        <location evidence="3">Bacterial flagellum</location>
    </subcellularLocation>
</comment>
<evidence type="ECO:0000259" key="4">
    <source>
        <dbReference type="Pfam" id="PF00669"/>
    </source>
</evidence>
<evidence type="ECO:0000313" key="7">
    <source>
        <dbReference type="Proteomes" id="UP000594688"/>
    </source>
</evidence>
<dbReference type="InterPro" id="IPR001492">
    <property type="entry name" value="Flagellin"/>
</dbReference>
<dbReference type="KEGG" id="nli:G3M70_02550"/>
<evidence type="ECO:0000259" key="5">
    <source>
        <dbReference type="Pfam" id="PF00700"/>
    </source>
</evidence>
<protein>
    <recommendedName>
        <fullName evidence="3">Flagellin</fullName>
    </recommendedName>
</protein>
<gene>
    <name evidence="6" type="ORF">G3M70_02550</name>
</gene>
<keyword evidence="3" id="KW-0964">Secreted</keyword>
<dbReference type="AlphaFoldDB" id="A0A7T0FZ66"/>
<keyword evidence="2 3" id="KW-0975">Bacterial flagellum</keyword>
<dbReference type="SUPFAM" id="SSF64518">
    <property type="entry name" value="Phase 1 flagellin"/>
    <property type="match status" value="1"/>
</dbReference>
<evidence type="ECO:0000256" key="3">
    <source>
        <dbReference type="RuleBase" id="RU362073"/>
    </source>
</evidence>
<accession>A0A7T0FZ66</accession>
<comment type="similarity">
    <text evidence="1 3">Belongs to the bacterial flagellin family.</text>
</comment>
<feature type="domain" description="Flagellin C-terminal" evidence="5">
    <location>
        <begin position="195"/>
        <end position="272"/>
    </location>
</feature>
<evidence type="ECO:0000313" key="6">
    <source>
        <dbReference type="EMBL" id="QPJ60825.1"/>
    </source>
</evidence>
<dbReference type="PANTHER" id="PTHR42792:SF2">
    <property type="entry name" value="FLAGELLIN"/>
    <property type="match status" value="1"/>
</dbReference>
<dbReference type="InterPro" id="IPR046358">
    <property type="entry name" value="Flagellin_C"/>
</dbReference>
<dbReference type="PANTHER" id="PTHR42792">
    <property type="entry name" value="FLAGELLIN"/>
    <property type="match status" value="1"/>
</dbReference>
<dbReference type="PRINTS" id="PR00207">
    <property type="entry name" value="FLAGELLIN"/>
</dbReference>
<keyword evidence="6" id="KW-0969">Cilium</keyword>
<sequence>MAGIIDSGSTTRILNTINRNQEGLLTRLSQLASGNRLVNASVDAAGLAISEGLRSDIAALSQSVRNIETGGNFIRVAEGGLSTISDLIGRGRELAIQAANGTLGDAERETINAEFSQILTEIDRVSGTQEFNGQNILDGNLAPNSPNQVDIQVGIESGPENQINLNVIDETSTQSLGIDNLDVLTSQNALQAFDQLGQAQQTVINTRGEVGALSNRLEITSRNTRNTLVNLESSRNEIAGTDIAAGISELNNSLLRIESSVRALALQTQSNESNIGRLLNINT</sequence>
<comment type="function">
    <text evidence="3">Flagellin is the subunit protein which polymerizes to form the filaments of bacterial flagella.</text>
</comment>
<proteinExistence type="inferred from homology"/>
<name>A0A7T0FZ66_9BACT</name>
<evidence type="ECO:0000256" key="2">
    <source>
        <dbReference type="ARBA" id="ARBA00023143"/>
    </source>
</evidence>
<evidence type="ECO:0000256" key="1">
    <source>
        <dbReference type="ARBA" id="ARBA00005709"/>
    </source>
</evidence>
<dbReference type="Pfam" id="PF00700">
    <property type="entry name" value="Flagellin_C"/>
    <property type="match status" value="1"/>
</dbReference>
<keyword evidence="6" id="KW-0966">Cell projection</keyword>
<dbReference type="GO" id="GO:0009288">
    <property type="term" value="C:bacterial-type flagellum"/>
    <property type="evidence" value="ECO:0007669"/>
    <property type="project" value="UniProtKB-SubCell"/>
</dbReference>
<dbReference type="GO" id="GO:0005576">
    <property type="term" value="C:extracellular region"/>
    <property type="evidence" value="ECO:0007669"/>
    <property type="project" value="UniProtKB-SubCell"/>
</dbReference>
<dbReference type="Proteomes" id="UP000594688">
    <property type="component" value="Chromosome"/>
</dbReference>
<dbReference type="Pfam" id="PF00669">
    <property type="entry name" value="Flagellin_N"/>
    <property type="match status" value="1"/>
</dbReference>
<dbReference type="Gene3D" id="1.20.1330.10">
    <property type="entry name" value="f41 fragment of flagellin, N-terminal domain"/>
    <property type="match status" value="1"/>
</dbReference>
<organism evidence="6 7">
    <name type="scientific">Candidatus Nitronauta litoralis</name>
    <dbReference type="NCBI Taxonomy" id="2705533"/>
    <lineage>
        <taxon>Bacteria</taxon>
        <taxon>Pseudomonadati</taxon>
        <taxon>Nitrospinota/Tectimicrobiota group</taxon>
        <taxon>Nitrospinota</taxon>
        <taxon>Nitrospinia</taxon>
        <taxon>Nitrospinales</taxon>
        <taxon>Nitrospinaceae</taxon>
        <taxon>Candidatus Nitronauta</taxon>
    </lineage>
</organism>
<feature type="domain" description="Flagellin N-terminal" evidence="4">
    <location>
        <begin position="12"/>
        <end position="140"/>
    </location>
</feature>